<evidence type="ECO:0000313" key="2">
    <source>
        <dbReference type="Proteomes" id="UP000322726"/>
    </source>
</evidence>
<accession>A0A5C2H7Z0</accession>
<proteinExistence type="predicted"/>
<sequence length="129" mass="14909">MGIFDVSIKEKIKIKNTKKEFLEFFKKQLTKEKEYETSIQTNSIEIKKVHLNTLLKYNTIIDIQKASGENELIINAQLHDTLVLTILIILAILLTYGIGVIFVAGYAYLQKKKAKLFLEKLVKDYETIN</sequence>
<gene>
    <name evidence="1" type="ORF">APAC_0166</name>
</gene>
<name>A0A5C2H7Z0_9BACT</name>
<dbReference type="Proteomes" id="UP000322726">
    <property type="component" value="Chromosome"/>
</dbReference>
<reference evidence="1" key="2">
    <citation type="submission" date="2019-09" db="EMBL/GenBank/DDBJ databases">
        <title>Taxonomic note: a critical rebuttal of the proposed division of the genus Arcobacter into six genera, emended descriptions of Arcobacter anaerophilus and the genus Arcobacter, and an assessment of genus-level boundaries for Epsilonproteobacteria using in silico genomic comparator tools.</title>
        <authorList>
            <person name="On S.L.W."/>
            <person name="Miller W.G."/>
            <person name="Biggs P."/>
            <person name="Cornelius A."/>
            <person name="Vandamme P."/>
        </authorList>
    </citation>
    <scope>NUCLEOTIDE SEQUENCE [LARGE SCALE GENOMIC DNA]</scope>
    <source>
        <strain evidence="1">LMG 26638</strain>
    </source>
</reference>
<dbReference type="KEGG" id="apai:APAC_0166"/>
<reference evidence="1" key="1">
    <citation type="submission" date="2019-09" db="EMBL/GenBank/DDBJ databases">
        <title>Complete genome sequencing of four Arcobacter species reveals a diverse suite of mobile elements.</title>
        <authorList>
            <person name="Miller W.G."/>
            <person name="Yee E."/>
            <person name="Bono J.L."/>
        </authorList>
    </citation>
    <scope>NUCLEOTIDE SEQUENCE [LARGE SCALE GENOMIC DNA]</scope>
    <source>
        <strain evidence="1">LMG 26638</strain>
    </source>
</reference>
<keyword evidence="2" id="KW-1185">Reference proteome</keyword>
<dbReference type="AlphaFoldDB" id="A0A5C2H7Z0"/>
<dbReference type="EMBL" id="CP035928">
    <property type="protein sequence ID" value="QEP33336.1"/>
    <property type="molecule type" value="Genomic_DNA"/>
</dbReference>
<protein>
    <submittedName>
        <fullName evidence="1">Uncharacterized protein</fullName>
    </submittedName>
</protein>
<organism evidence="1 2">
    <name type="scientific">Malaciobacter pacificus</name>
    <dbReference type="NCBI Taxonomy" id="1080223"/>
    <lineage>
        <taxon>Bacteria</taxon>
        <taxon>Pseudomonadati</taxon>
        <taxon>Campylobacterota</taxon>
        <taxon>Epsilonproteobacteria</taxon>
        <taxon>Campylobacterales</taxon>
        <taxon>Arcobacteraceae</taxon>
        <taxon>Malaciobacter</taxon>
    </lineage>
</organism>
<dbReference type="RefSeq" id="WP_130232311.1">
    <property type="nucleotide sequence ID" value="NZ_BMEF01000001.1"/>
</dbReference>
<evidence type="ECO:0000313" key="1">
    <source>
        <dbReference type="EMBL" id="QEP33336.1"/>
    </source>
</evidence>